<protein>
    <submittedName>
        <fullName evidence="2">DUF4143 domain-containing protein</fullName>
    </submittedName>
</protein>
<dbReference type="Proteomes" id="UP000309872">
    <property type="component" value="Unassembled WGS sequence"/>
</dbReference>
<feature type="domain" description="DUF4143" evidence="1">
    <location>
        <begin position="9"/>
        <end position="109"/>
    </location>
</feature>
<organism evidence="2 3">
    <name type="scientific">Sphingobacterium alkalisoli</name>
    <dbReference type="NCBI Taxonomy" id="1874115"/>
    <lineage>
        <taxon>Bacteria</taxon>
        <taxon>Pseudomonadati</taxon>
        <taxon>Bacteroidota</taxon>
        <taxon>Sphingobacteriia</taxon>
        <taxon>Sphingobacteriales</taxon>
        <taxon>Sphingobacteriaceae</taxon>
        <taxon>Sphingobacterium</taxon>
    </lineage>
</organism>
<dbReference type="PANTHER" id="PTHR43566">
    <property type="entry name" value="CONSERVED PROTEIN"/>
    <property type="match status" value="1"/>
</dbReference>
<evidence type="ECO:0000313" key="3">
    <source>
        <dbReference type="Proteomes" id="UP000309872"/>
    </source>
</evidence>
<gene>
    <name evidence="2" type="ORF">FAZ19_12030</name>
</gene>
<proteinExistence type="predicted"/>
<dbReference type="EMBL" id="SUKA01000003">
    <property type="protein sequence ID" value="TJY65837.1"/>
    <property type="molecule type" value="Genomic_DNA"/>
</dbReference>
<comment type="caution">
    <text evidence="2">The sequence shown here is derived from an EMBL/GenBank/DDBJ whole genome shotgun (WGS) entry which is preliminary data.</text>
</comment>
<evidence type="ECO:0000313" key="2">
    <source>
        <dbReference type="EMBL" id="TJY65837.1"/>
    </source>
</evidence>
<sequence>MERRPYAEIIFRLPPFFRNIGKRLVKSPKLYFYYTGLACFLLGIENEQQLAMHPLRGAIFENMVVLEFFKNRYNQGKLPHLYFYRDKSQHEVDLIEEKGTKLYAYEVKSAKAFTKNFIKS</sequence>
<keyword evidence="3" id="KW-1185">Reference proteome</keyword>
<evidence type="ECO:0000259" key="1">
    <source>
        <dbReference type="Pfam" id="PF13635"/>
    </source>
</evidence>
<accession>A0A4U0H2H0</accession>
<dbReference type="AlphaFoldDB" id="A0A4U0H2H0"/>
<dbReference type="RefSeq" id="WP_136820966.1">
    <property type="nucleotide sequence ID" value="NZ_SUKA01000003.1"/>
</dbReference>
<name>A0A4U0H2H0_9SPHI</name>
<dbReference type="PANTHER" id="PTHR43566:SF2">
    <property type="entry name" value="DUF4143 DOMAIN-CONTAINING PROTEIN"/>
    <property type="match status" value="1"/>
</dbReference>
<dbReference type="OrthoDB" id="9778168at2"/>
<dbReference type="InterPro" id="IPR025420">
    <property type="entry name" value="DUF4143"/>
</dbReference>
<dbReference type="Pfam" id="PF13635">
    <property type="entry name" value="DUF4143"/>
    <property type="match status" value="1"/>
</dbReference>
<reference evidence="2 3" key="1">
    <citation type="submission" date="2019-04" db="EMBL/GenBank/DDBJ databases">
        <title>Sphingobacterium olei sp. nov., isolated from oil-contaminated soil.</title>
        <authorList>
            <person name="Liu B."/>
        </authorList>
    </citation>
    <scope>NUCLEOTIDE SEQUENCE [LARGE SCALE GENOMIC DNA]</scope>
    <source>
        <strain evidence="2 3">Y3L14</strain>
    </source>
</reference>